<dbReference type="PROSITE" id="PS51208">
    <property type="entry name" value="AUTOTRANSPORTER"/>
    <property type="match status" value="1"/>
</dbReference>
<protein>
    <submittedName>
        <fullName evidence="4">Autotransporter domain-containing protein</fullName>
    </submittedName>
</protein>
<dbReference type="InterPro" id="IPR030895">
    <property type="entry name" value="T5SS_PEPC_rpt"/>
</dbReference>
<gene>
    <name evidence="4" type="ORF">DY262_16510</name>
</gene>
<accession>A0A372EGE9</accession>
<keyword evidence="5" id="KW-1185">Reference proteome</keyword>
<feature type="domain" description="Autotransporter" evidence="3">
    <location>
        <begin position="555"/>
        <end position="832"/>
    </location>
</feature>
<keyword evidence="1 2" id="KW-0732">Signal</keyword>
<reference evidence="4 5" key="1">
    <citation type="submission" date="2018-08" db="EMBL/GenBank/DDBJ databases">
        <title>Hydrogenophaga sp. LA-38 isolated from sludge.</title>
        <authorList>
            <person name="Im W.-T."/>
        </authorList>
    </citation>
    <scope>NUCLEOTIDE SEQUENCE [LARGE SCALE GENOMIC DNA]</scope>
    <source>
        <strain evidence="4 5">LA-38</strain>
    </source>
</reference>
<dbReference type="InterPro" id="IPR005546">
    <property type="entry name" value="Autotransporte_beta"/>
</dbReference>
<proteinExistence type="predicted"/>
<dbReference type="SMART" id="SM00869">
    <property type="entry name" value="Autotransporter"/>
    <property type="match status" value="1"/>
</dbReference>
<feature type="signal peptide" evidence="2">
    <location>
        <begin position="1"/>
        <end position="26"/>
    </location>
</feature>
<evidence type="ECO:0000313" key="5">
    <source>
        <dbReference type="Proteomes" id="UP000261931"/>
    </source>
</evidence>
<dbReference type="SUPFAM" id="SSF51126">
    <property type="entry name" value="Pectin lyase-like"/>
    <property type="match status" value="1"/>
</dbReference>
<dbReference type="Pfam" id="PF12951">
    <property type="entry name" value="PATR"/>
    <property type="match status" value="1"/>
</dbReference>
<dbReference type="NCBIfam" id="TIGR04393">
    <property type="entry name" value="rpt_T5SS_PEPC"/>
    <property type="match status" value="1"/>
</dbReference>
<dbReference type="InterPro" id="IPR013425">
    <property type="entry name" value="Autotrns_rpt"/>
</dbReference>
<dbReference type="SUPFAM" id="SSF103515">
    <property type="entry name" value="Autotransporter"/>
    <property type="match status" value="1"/>
</dbReference>
<dbReference type="Gene3D" id="2.40.128.130">
    <property type="entry name" value="Autotransporter beta-domain"/>
    <property type="match status" value="1"/>
</dbReference>
<dbReference type="Pfam" id="PF03797">
    <property type="entry name" value="Autotransporter"/>
    <property type="match status" value="1"/>
</dbReference>
<dbReference type="NCBIfam" id="TIGR02601">
    <property type="entry name" value="autotrns_rpt"/>
    <property type="match status" value="1"/>
</dbReference>
<evidence type="ECO:0000259" key="3">
    <source>
        <dbReference type="PROSITE" id="PS51208"/>
    </source>
</evidence>
<evidence type="ECO:0000256" key="2">
    <source>
        <dbReference type="SAM" id="SignalP"/>
    </source>
</evidence>
<organism evidence="4 5">
    <name type="scientific">Hydrogenophaga borbori</name>
    <dbReference type="NCBI Taxonomy" id="2294117"/>
    <lineage>
        <taxon>Bacteria</taxon>
        <taxon>Pseudomonadati</taxon>
        <taxon>Pseudomonadota</taxon>
        <taxon>Betaproteobacteria</taxon>
        <taxon>Burkholderiales</taxon>
        <taxon>Comamonadaceae</taxon>
        <taxon>Hydrogenophaga</taxon>
    </lineage>
</organism>
<dbReference type="AlphaFoldDB" id="A0A372EGE9"/>
<sequence>MNRCHGTGWNAAVVLAGLAASGVAQAAAFTAANEAELITAINQANASADPSSTITLTANFTVTGVLPPIRGNVAVNPAGSNTAVESVGGAALTFEGGASYGTLGNLQVGDAAGTTGALTVQGTGSSVRAVSLLGSAGQVNISVLDGGLLTATGPSGVRLGGTSPTVSGGGVANVRVSGAGSAFTSGVGFVHQRGTLEVSNGGTVEGRAAVHLGSMPGGFTGVVTGAGSRLASTIATINLGASGSATLTVADGAVLSANNGASAVNLAANAAGVAVLNIGGAVGQAAVAPGAVNASVVNGGAGTAVLNFNHNAAAYSFAPAITGSISLNHVGSGTTTLTRASTYSGATHITGGTLRAGVANAFSAASAHTVGASGALDAGDFDQTLSTLNNAGTVSLSGGTLTMTGAYVGQGGTLRVGTAPGAGGLASGRLVLSGAGASATGTTLLGIANFGGLGAPTTGDGIEVITATGGATTTAQTTKDAFRLANGVVGGGAYQYRLYAADASGAGENWYLRSDGLRSEVALYAVVPEQFRALDIAMLANRRQRMGESRADTDNSGRERQAWGRVFSVDRDIAQQGTVSPTSNGRLNGFQTGTDLWAAGRWRAGLYLGQLEGDMDVRGQASGAANYMSGRNDLRSQYLGGYATWQRDSLSLEAVLQLGHHRYSATPAQGEASAGKGDSLMASIEVGRGVALSPRWQLEPTVQLAYQHLSLDETRLSGATVQQDTDGGWLARVGVRVKGRFDAGPGALRPYASLNVYKRSNSTDITRFVGGAGGTDISSRTGGSSSELSAGLDWQLRPTVSLYGEVGRLWDLGGDARTDSGLSGGVGVRVLW</sequence>
<comment type="caution">
    <text evidence="4">The sequence shown here is derived from an EMBL/GenBank/DDBJ whole genome shotgun (WGS) entry which is preliminary data.</text>
</comment>
<dbReference type="InterPro" id="IPR036709">
    <property type="entry name" value="Autotransporte_beta_dom_sf"/>
</dbReference>
<dbReference type="Gene3D" id="2.160.20.20">
    <property type="match status" value="1"/>
</dbReference>
<dbReference type="InterPro" id="IPR012332">
    <property type="entry name" value="Autotransporter_pectin_lyase_C"/>
</dbReference>
<evidence type="ECO:0000256" key="1">
    <source>
        <dbReference type="ARBA" id="ARBA00022729"/>
    </source>
</evidence>
<name>A0A372EGE9_9BURK</name>
<dbReference type="CDD" id="cd01344">
    <property type="entry name" value="PL2_Passenger_AT"/>
    <property type="match status" value="1"/>
</dbReference>
<dbReference type="InterPro" id="IPR011050">
    <property type="entry name" value="Pectin_lyase_fold/virulence"/>
</dbReference>
<dbReference type="InterPro" id="IPR043990">
    <property type="entry name" value="AC_1"/>
</dbReference>
<dbReference type="EMBL" id="QVLS01000011">
    <property type="protein sequence ID" value="RFP77358.1"/>
    <property type="molecule type" value="Genomic_DNA"/>
</dbReference>
<feature type="chain" id="PRO_5016687397" evidence="2">
    <location>
        <begin position="27"/>
        <end position="832"/>
    </location>
</feature>
<dbReference type="Proteomes" id="UP000261931">
    <property type="component" value="Unassembled WGS sequence"/>
</dbReference>
<evidence type="ECO:0000313" key="4">
    <source>
        <dbReference type="EMBL" id="RFP77358.1"/>
    </source>
</evidence>
<dbReference type="Pfam" id="PF18883">
    <property type="entry name" value="AC_1"/>
    <property type="match status" value="1"/>
</dbReference>